<protein>
    <submittedName>
        <fullName evidence="3">GNAT family N-acetyltransferase</fullName>
        <ecNumber evidence="3">2.3.1.-</ecNumber>
    </submittedName>
</protein>
<dbReference type="GO" id="GO:0006355">
    <property type="term" value="P:regulation of DNA-templated transcription"/>
    <property type="evidence" value="ECO:0007669"/>
    <property type="project" value="TreeGrafter"/>
</dbReference>
<dbReference type="InterPro" id="IPR002818">
    <property type="entry name" value="DJ-1/PfpI"/>
</dbReference>
<evidence type="ECO:0000313" key="3">
    <source>
        <dbReference type="EMBL" id="MCR2806588.1"/>
    </source>
</evidence>
<gene>
    <name evidence="3" type="ORF">NQZ67_22145</name>
</gene>
<accession>A0A9X2SCB9</accession>
<keyword evidence="3" id="KW-0808">Transferase</keyword>
<dbReference type="SUPFAM" id="SSF52317">
    <property type="entry name" value="Class I glutamine amidotransferase-like"/>
    <property type="match status" value="1"/>
</dbReference>
<dbReference type="Pfam" id="PF01965">
    <property type="entry name" value="DJ-1_PfpI"/>
    <property type="match status" value="1"/>
</dbReference>
<feature type="domain" description="N-acetyltransferase" evidence="2">
    <location>
        <begin position="231"/>
        <end position="392"/>
    </location>
</feature>
<dbReference type="InterPro" id="IPR016181">
    <property type="entry name" value="Acyl_CoA_acyltransferase"/>
</dbReference>
<feature type="region of interest" description="Disordered" evidence="1">
    <location>
        <begin position="189"/>
        <end position="212"/>
    </location>
</feature>
<dbReference type="Pfam" id="PF00583">
    <property type="entry name" value="Acetyltransf_1"/>
    <property type="match status" value="1"/>
</dbReference>
<reference evidence="3" key="1">
    <citation type="submission" date="2022-08" db="EMBL/GenBank/DDBJ databases">
        <title>The genomic sequence of strain Paenibacillus sp. SCIV0701.</title>
        <authorList>
            <person name="Zhao H."/>
        </authorList>
    </citation>
    <scope>NUCLEOTIDE SEQUENCE</scope>
    <source>
        <strain evidence="3">SCIV0701</strain>
    </source>
</reference>
<proteinExistence type="predicted"/>
<dbReference type="CDD" id="cd04301">
    <property type="entry name" value="NAT_SF"/>
    <property type="match status" value="1"/>
</dbReference>
<dbReference type="InterPro" id="IPR000182">
    <property type="entry name" value="GNAT_dom"/>
</dbReference>
<dbReference type="InterPro" id="IPR029062">
    <property type="entry name" value="Class_I_gatase-like"/>
</dbReference>
<dbReference type="PANTHER" id="PTHR43130:SF3">
    <property type="entry name" value="HTH-TYPE TRANSCRIPTIONAL REGULATOR RV1931C"/>
    <property type="match status" value="1"/>
</dbReference>
<dbReference type="EMBL" id="JANIPJ010000018">
    <property type="protein sequence ID" value="MCR2806588.1"/>
    <property type="molecule type" value="Genomic_DNA"/>
</dbReference>
<dbReference type="PROSITE" id="PS51186">
    <property type="entry name" value="GNAT"/>
    <property type="match status" value="1"/>
</dbReference>
<dbReference type="InterPro" id="IPR052158">
    <property type="entry name" value="INH-QAR"/>
</dbReference>
<dbReference type="RefSeq" id="WP_257450194.1">
    <property type="nucleotide sequence ID" value="NZ_JANIPJ010000018.1"/>
</dbReference>
<feature type="compositionally biased region" description="Basic and acidic residues" evidence="1">
    <location>
        <begin position="189"/>
        <end position="199"/>
    </location>
</feature>
<name>A0A9X2SCB9_9BACL</name>
<comment type="caution">
    <text evidence="3">The sequence shown here is derived from an EMBL/GenBank/DDBJ whole genome shotgun (WGS) entry which is preliminary data.</text>
</comment>
<dbReference type="GO" id="GO:0016747">
    <property type="term" value="F:acyltransferase activity, transferring groups other than amino-acyl groups"/>
    <property type="evidence" value="ECO:0007669"/>
    <property type="project" value="InterPro"/>
</dbReference>
<keyword evidence="4" id="KW-1185">Reference proteome</keyword>
<dbReference type="CDD" id="cd03139">
    <property type="entry name" value="GATase1_PfpI_2"/>
    <property type="match status" value="1"/>
</dbReference>
<dbReference type="Gene3D" id="3.40.630.30">
    <property type="match status" value="1"/>
</dbReference>
<dbReference type="Proteomes" id="UP001141950">
    <property type="component" value="Unassembled WGS sequence"/>
</dbReference>
<dbReference type="SUPFAM" id="SSF55729">
    <property type="entry name" value="Acyl-CoA N-acyltransferases (Nat)"/>
    <property type="match status" value="1"/>
</dbReference>
<dbReference type="AlphaFoldDB" id="A0A9X2SCB9"/>
<dbReference type="Gene3D" id="3.40.50.880">
    <property type="match status" value="1"/>
</dbReference>
<keyword evidence="3" id="KW-0012">Acyltransferase</keyword>
<sequence length="393" mass="43278">MGTARNVAVLVYEQVDALDVTGPFDVFAVASDWGKDFRVYTVALESSEPIRTISGLTIKPDFSSADCPAPDILIVPGGWGARREMHNEKLTRWIGDTSRRAAYTLSVCTGALLLAKAGLLEGLRATTNRRAMDLLREAAPPSATLLEDVRYVDNGRLIASAGVTAGIDAALYLVAKLHGEERALDTASRLEHDWRREPADDQSGAPAEAASAAAVHAAEAQAPLASAVSAPAIRRATPDDADGIRSLLVEAAHWIRGAHGFWQWREEHFASEIVEAFVRDNEVFVAFIGDELVGCFSVHWTYEEIWGERWHDDAGYVHRLCVSRSRKGEGIGRVLLRYAEAYIRERGKNWLRLDCMADNPSLNAYYESLGFAILGRFDAGFWSANLYEREIGQ</sequence>
<evidence type="ECO:0000259" key="2">
    <source>
        <dbReference type="PROSITE" id="PS51186"/>
    </source>
</evidence>
<evidence type="ECO:0000313" key="4">
    <source>
        <dbReference type="Proteomes" id="UP001141950"/>
    </source>
</evidence>
<organism evidence="3 4">
    <name type="scientific">Paenibacillus soyae</name>
    <dbReference type="NCBI Taxonomy" id="2969249"/>
    <lineage>
        <taxon>Bacteria</taxon>
        <taxon>Bacillati</taxon>
        <taxon>Bacillota</taxon>
        <taxon>Bacilli</taxon>
        <taxon>Bacillales</taxon>
        <taxon>Paenibacillaceae</taxon>
        <taxon>Paenibacillus</taxon>
    </lineage>
</organism>
<dbReference type="EC" id="2.3.1.-" evidence="3"/>
<dbReference type="PANTHER" id="PTHR43130">
    <property type="entry name" value="ARAC-FAMILY TRANSCRIPTIONAL REGULATOR"/>
    <property type="match status" value="1"/>
</dbReference>
<evidence type="ECO:0000256" key="1">
    <source>
        <dbReference type="SAM" id="MobiDB-lite"/>
    </source>
</evidence>